<name>A0ABW4W1J4_9BACI</name>
<keyword evidence="1" id="KW-0812">Transmembrane</keyword>
<dbReference type="Proteomes" id="UP001597383">
    <property type="component" value="Unassembled WGS sequence"/>
</dbReference>
<keyword evidence="3" id="KW-1185">Reference proteome</keyword>
<dbReference type="EMBL" id="JBHUHQ010000013">
    <property type="protein sequence ID" value="MFD2044130.1"/>
    <property type="molecule type" value="Genomic_DNA"/>
</dbReference>
<evidence type="ECO:0000256" key="1">
    <source>
        <dbReference type="SAM" id="Phobius"/>
    </source>
</evidence>
<evidence type="ECO:0000313" key="2">
    <source>
        <dbReference type="EMBL" id="MFD2044130.1"/>
    </source>
</evidence>
<sequence length="148" mass="17071">MTSFLLIISFLLHIITLSGVYFLLKQVQSLKDNNHTDLPELLETYLEEIKTENERLQHEISTSSPIKSVSQKVEELSDHEKINVVETDDFEQNSEYTPENMETMNDEVQASLQARILQLHQKGYSNEKIARNLNCGKTEVELTIKLYG</sequence>
<proteinExistence type="predicted"/>
<accession>A0ABW4W1J4</accession>
<evidence type="ECO:0000313" key="3">
    <source>
        <dbReference type="Proteomes" id="UP001597383"/>
    </source>
</evidence>
<organism evidence="2 3">
    <name type="scientific">Ornithinibacillus salinisoli</name>
    <dbReference type="NCBI Taxonomy" id="1848459"/>
    <lineage>
        <taxon>Bacteria</taxon>
        <taxon>Bacillati</taxon>
        <taxon>Bacillota</taxon>
        <taxon>Bacilli</taxon>
        <taxon>Bacillales</taxon>
        <taxon>Bacillaceae</taxon>
        <taxon>Ornithinibacillus</taxon>
    </lineage>
</organism>
<protein>
    <submittedName>
        <fullName evidence="2">DUF6115 domain-containing protein</fullName>
    </submittedName>
</protein>
<keyword evidence="1" id="KW-0472">Membrane</keyword>
<dbReference type="Pfam" id="PF19610">
    <property type="entry name" value="DUF6115"/>
    <property type="match status" value="1"/>
</dbReference>
<gene>
    <name evidence="2" type="ORF">ACFSJF_07630</name>
</gene>
<comment type="caution">
    <text evidence="2">The sequence shown here is derived from an EMBL/GenBank/DDBJ whole genome shotgun (WGS) entry which is preliminary data.</text>
</comment>
<dbReference type="RefSeq" id="WP_377555720.1">
    <property type="nucleotide sequence ID" value="NZ_JBHUHQ010000013.1"/>
</dbReference>
<dbReference type="InterPro" id="IPR046118">
    <property type="entry name" value="DUF6115"/>
</dbReference>
<feature type="transmembrane region" description="Helical" evidence="1">
    <location>
        <begin position="6"/>
        <end position="24"/>
    </location>
</feature>
<keyword evidence="1" id="KW-1133">Transmembrane helix</keyword>
<reference evidence="3" key="1">
    <citation type="journal article" date="2019" name="Int. J. Syst. Evol. Microbiol.">
        <title>The Global Catalogue of Microorganisms (GCM) 10K type strain sequencing project: providing services to taxonomists for standard genome sequencing and annotation.</title>
        <authorList>
            <consortium name="The Broad Institute Genomics Platform"/>
            <consortium name="The Broad Institute Genome Sequencing Center for Infectious Disease"/>
            <person name="Wu L."/>
            <person name="Ma J."/>
        </authorList>
    </citation>
    <scope>NUCLEOTIDE SEQUENCE [LARGE SCALE GENOMIC DNA]</scope>
    <source>
        <strain evidence="3">R28</strain>
    </source>
</reference>